<dbReference type="InterPro" id="IPR000524">
    <property type="entry name" value="Tscrpt_reg_HTH_GntR"/>
</dbReference>
<dbReference type="Pfam" id="PF00392">
    <property type="entry name" value="GntR"/>
    <property type="match status" value="1"/>
</dbReference>
<evidence type="ECO:0000313" key="5">
    <source>
        <dbReference type="EMBL" id="SAK90133.1"/>
    </source>
</evidence>
<dbReference type="Gene3D" id="1.20.120.530">
    <property type="entry name" value="GntR ligand-binding domain-like"/>
    <property type="match status" value="1"/>
</dbReference>
<dbReference type="SUPFAM" id="SSF48008">
    <property type="entry name" value="GntR ligand-binding domain-like"/>
    <property type="match status" value="1"/>
</dbReference>
<dbReference type="GO" id="GO:0003677">
    <property type="term" value="F:DNA binding"/>
    <property type="evidence" value="ECO:0007669"/>
    <property type="project" value="UniProtKB-KW"/>
</dbReference>
<dbReference type="PRINTS" id="PR00035">
    <property type="entry name" value="HTHGNTR"/>
</dbReference>
<keyword evidence="3" id="KW-0804">Transcription</keyword>
<evidence type="ECO:0000313" key="6">
    <source>
        <dbReference type="Proteomes" id="UP000054851"/>
    </source>
</evidence>
<reference evidence="5" key="1">
    <citation type="submission" date="2016-01" db="EMBL/GenBank/DDBJ databases">
        <authorList>
            <person name="Peeters C."/>
        </authorList>
    </citation>
    <scope>NUCLEOTIDE SEQUENCE</scope>
    <source>
        <strain evidence="5">LMG 29322</strain>
    </source>
</reference>
<feature type="domain" description="HTH gntR-type" evidence="4">
    <location>
        <begin position="13"/>
        <end position="81"/>
    </location>
</feature>
<dbReference type="InterPro" id="IPR011711">
    <property type="entry name" value="GntR_C"/>
</dbReference>
<dbReference type="AlphaFoldDB" id="A0A158D6N6"/>
<protein>
    <submittedName>
        <fullName evidence="5">GntR family transcriptional regulator</fullName>
    </submittedName>
</protein>
<evidence type="ECO:0000256" key="1">
    <source>
        <dbReference type="ARBA" id="ARBA00023015"/>
    </source>
</evidence>
<dbReference type="SMART" id="SM00345">
    <property type="entry name" value="HTH_GNTR"/>
    <property type="match status" value="1"/>
</dbReference>
<evidence type="ECO:0000256" key="2">
    <source>
        <dbReference type="ARBA" id="ARBA00023125"/>
    </source>
</evidence>
<dbReference type="Gene3D" id="1.10.10.10">
    <property type="entry name" value="Winged helix-like DNA-binding domain superfamily/Winged helix DNA-binding domain"/>
    <property type="match status" value="1"/>
</dbReference>
<evidence type="ECO:0000256" key="3">
    <source>
        <dbReference type="ARBA" id="ARBA00023163"/>
    </source>
</evidence>
<comment type="caution">
    <text evidence="5">The sequence shown here is derived from an EMBL/GenBank/DDBJ whole genome shotgun (WGS) entry which is preliminary data.</text>
</comment>
<dbReference type="RefSeq" id="WP_063963600.1">
    <property type="nucleotide sequence ID" value="NZ_FCOA02000035.1"/>
</dbReference>
<organism evidence="5 6">
    <name type="scientific">Caballeronia hypogeia</name>
    <dbReference type="NCBI Taxonomy" id="1777140"/>
    <lineage>
        <taxon>Bacteria</taxon>
        <taxon>Pseudomonadati</taxon>
        <taxon>Pseudomonadota</taxon>
        <taxon>Betaproteobacteria</taxon>
        <taxon>Burkholderiales</taxon>
        <taxon>Burkholderiaceae</taxon>
        <taxon>Caballeronia</taxon>
    </lineage>
</organism>
<dbReference type="Proteomes" id="UP000054851">
    <property type="component" value="Unassembled WGS sequence"/>
</dbReference>
<dbReference type="InterPro" id="IPR008920">
    <property type="entry name" value="TF_FadR/GntR_C"/>
</dbReference>
<dbReference type="EMBL" id="FCOA02000035">
    <property type="protein sequence ID" value="SAK90133.1"/>
    <property type="molecule type" value="Genomic_DNA"/>
</dbReference>
<dbReference type="STRING" id="1777140.AWB79_06529"/>
<accession>A0A158D6N6</accession>
<keyword evidence="1" id="KW-0805">Transcription regulation</keyword>
<dbReference type="InterPro" id="IPR036390">
    <property type="entry name" value="WH_DNA-bd_sf"/>
</dbReference>
<dbReference type="SUPFAM" id="SSF46785">
    <property type="entry name" value="Winged helix' DNA-binding domain"/>
    <property type="match status" value="1"/>
</dbReference>
<gene>
    <name evidence="5" type="ORF">AWB79_06529</name>
</gene>
<dbReference type="Pfam" id="PF07729">
    <property type="entry name" value="FCD"/>
    <property type="match status" value="1"/>
</dbReference>
<dbReference type="PANTHER" id="PTHR43537:SF5">
    <property type="entry name" value="UXU OPERON TRANSCRIPTIONAL REGULATOR"/>
    <property type="match status" value="1"/>
</dbReference>
<keyword evidence="6" id="KW-1185">Reference proteome</keyword>
<evidence type="ECO:0000259" key="4">
    <source>
        <dbReference type="PROSITE" id="PS50949"/>
    </source>
</evidence>
<sequence length="237" mass="25838">MHSLRPSSQIPVHTRDEYAYDQLLALIGSGEFETGERLPGEQTMAERFGVSRPMLRQALARLRSEGKIHSRKGSGHYVSAQEPASKILSYATLGSIPDVRNFLEFRRSLEGESAACAAQLGDRLAISKLKKCHARLAEAFSSGESGIDQDIAFHMAVAQATGNRFFAHTLGALLEQMSFSIRLVRDLSGASPVAPRRQAVIDEHARIVAAIDAGDAGRARDAMRDHIEGGIARLFNK</sequence>
<dbReference type="SMART" id="SM00895">
    <property type="entry name" value="FCD"/>
    <property type="match status" value="1"/>
</dbReference>
<proteinExistence type="predicted"/>
<dbReference type="PANTHER" id="PTHR43537">
    <property type="entry name" value="TRANSCRIPTIONAL REGULATOR, GNTR FAMILY"/>
    <property type="match status" value="1"/>
</dbReference>
<dbReference type="OrthoDB" id="5296437at2"/>
<dbReference type="PROSITE" id="PS50949">
    <property type="entry name" value="HTH_GNTR"/>
    <property type="match status" value="1"/>
</dbReference>
<dbReference type="GO" id="GO:0003700">
    <property type="term" value="F:DNA-binding transcription factor activity"/>
    <property type="evidence" value="ECO:0007669"/>
    <property type="project" value="InterPro"/>
</dbReference>
<dbReference type="InterPro" id="IPR036388">
    <property type="entry name" value="WH-like_DNA-bd_sf"/>
</dbReference>
<dbReference type="CDD" id="cd07377">
    <property type="entry name" value="WHTH_GntR"/>
    <property type="match status" value="1"/>
</dbReference>
<keyword evidence="2" id="KW-0238">DNA-binding</keyword>
<name>A0A158D6N6_9BURK</name>